<name>A0A150WR73_BDEBC</name>
<dbReference type="Proteomes" id="UP000075320">
    <property type="component" value="Unassembled WGS sequence"/>
</dbReference>
<dbReference type="AlphaFoldDB" id="A0A150WR73"/>
<dbReference type="InterPro" id="IPR010982">
    <property type="entry name" value="Lambda_DNA-bd_dom_sf"/>
</dbReference>
<dbReference type="Pfam" id="PF13443">
    <property type="entry name" value="HTH_26"/>
    <property type="match status" value="1"/>
</dbReference>
<dbReference type="OrthoDB" id="5298444at2"/>
<evidence type="ECO:0000313" key="3">
    <source>
        <dbReference type="Proteomes" id="UP000075320"/>
    </source>
</evidence>
<protein>
    <recommendedName>
        <fullName evidence="1">HTH cro/C1-type domain-containing protein</fullName>
    </recommendedName>
</protein>
<sequence>MNYTPLSEGLRNILKTRNVTYKDIAAKLEMSESGVKKMLTANDISYNKLNAILEMLDLKIDDVVSIAPKPYKKLTEEQERFFEKNPKHFNFFIQLHHHKMKAERLKKANNKLSKEKITKFLEDLERINVLKTIDGDIHSLLEEGFQASEKFNERFRVQYDVLIKSLVGIKNGEWKSWMFEGLGTFSLSQKSALELRNEMQALLDEFSARSEREKKLHDPKELVNTGTLFLNVPLKIQDLFPVI</sequence>
<gene>
    <name evidence="2" type="ORF">AZI86_07475</name>
</gene>
<dbReference type="RefSeq" id="WP_061834444.1">
    <property type="nucleotide sequence ID" value="NZ_LUKE01000001.1"/>
</dbReference>
<dbReference type="InterPro" id="IPR001387">
    <property type="entry name" value="Cro/C1-type_HTH"/>
</dbReference>
<dbReference type="GO" id="GO:0003677">
    <property type="term" value="F:DNA binding"/>
    <property type="evidence" value="ECO:0007669"/>
    <property type="project" value="InterPro"/>
</dbReference>
<dbReference type="SUPFAM" id="SSF47413">
    <property type="entry name" value="lambda repressor-like DNA-binding domains"/>
    <property type="match status" value="1"/>
</dbReference>
<evidence type="ECO:0000313" key="2">
    <source>
        <dbReference type="EMBL" id="KYG66866.1"/>
    </source>
</evidence>
<dbReference type="EMBL" id="LUKE01000001">
    <property type="protein sequence ID" value="KYG66866.1"/>
    <property type="molecule type" value="Genomic_DNA"/>
</dbReference>
<feature type="domain" description="HTH cro/C1-type" evidence="1">
    <location>
        <begin position="10"/>
        <end position="67"/>
    </location>
</feature>
<reference evidence="2 3" key="1">
    <citation type="submission" date="2016-03" db="EMBL/GenBank/DDBJ databases">
        <authorList>
            <person name="Ploux O."/>
        </authorList>
    </citation>
    <scope>NUCLEOTIDE SEQUENCE [LARGE SCALE GENOMIC DNA]</scope>
    <source>
        <strain evidence="2 3">R0</strain>
    </source>
</reference>
<keyword evidence="3" id="KW-1185">Reference proteome</keyword>
<proteinExistence type="predicted"/>
<evidence type="ECO:0000259" key="1">
    <source>
        <dbReference type="Pfam" id="PF13443"/>
    </source>
</evidence>
<accession>A0A150WR73</accession>
<organism evidence="2 3">
    <name type="scientific">Bdellovibrio bacteriovorus</name>
    <dbReference type="NCBI Taxonomy" id="959"/>
    <lineage>
        <taxon>Bacteria</taxon>
        <taxon>Pseudomonadati</taxon>
        <taxon>Bdellovibrionota</taxon>
        <taxon>Bdellovibrionia</taxon>
        <taxon>Bdellovibrionales</taxon>
        <taxon>Pseudobdellovibrionaceae</taxon>
        <taxon>Bdellovibrio</taxon>
    </lineage>
</organism>
<comment type="caution">
    <text evidence="2">The sequence shown here is derived from an EMBL/GenBank/DDBJ whole genome shotgun (WGS) entry which is preliminary data.</text>
</comment>